<reference evidence="1 2" key="1">
    <citation type="journal article" date="2023" name="Nucleic Acids Res.">
        <title>The hologenome of Daphnia magna reveals possible DNA methylation and microbiome-mediated evolution of the host genome.</title>
        <authorList>
            <person name="Chaturvedi A."/>
            <person name="Li X."/>
            <person name="Dhandapani V."/>
            <person name="Marshall H."/>
            <person name="Kissane S."/>
            <person name="Cuenca-Cambronero M."/>
            <person name="Asole G."/>
            <person name="Calvet F."/>
            <person name="Ruiz-Romero M."/>
            <person name="Marangio P."/>
            <person name="Guigo R."/>
            <person name="Rago D."/>
            <person name="Mirbahai L."/>
            <person name="Eastwood N."/>
            <person name="Colbourne J.K."/>
            <person name="Zhou J."/>
            <person name="Mallon E."/>
            <person name="Orsini L."/>
        </authorList>
    </citation>
    <scope>NUCLEOTIDE SEQUENCE [LARGE SCALE GENOMIC DNA]</scope>
    <source>
        <strain evidence="1">LRV0_1</strain>
    </source>
</reference>
<name>A0ABR0A4L1_9CRUS</name>
<accession>A0ABR0A4L1</accession>
<dbReference type="EMBL" id="JAOYFB010000036">
    <property type="protein sequence ID" value="KAK4020076.1"/>
    <property type="molecule type" value="Genomic_DNA"/>
</dbReference>
<comment type="caution">
    <text evidence="1">The sequence shown here is derived from an EMBL/GenBank/DDBJ whole genome shotgun (WGS) entry which is preliminary data.</text>
</comment>
<keyword evidence="2" id="KW-1185">Reference proteome</keyword>
<gene>
    <name evidence="1" type="ORF">OUZ56_002072</name>
</gene>
<evidence type="ECO:0000313" key="1">
    <source>
        <dbReference type="EMBL" id="KAK4020076.1"/>
    </source>
</evidence>
<evidence type="ECO:0000313" key="2">
    <source>
        <dbReference type="Proteomes" id="UP001234178"/>
    </source>
</evidence>
<sequence>MNGKTIEFKYFPFFFYSAEDMALTLTDYGDSPSSNRWQGMPAAAVDVALHSGLPSDAVSSVMCDQKTHSAMVANAERWDKASRRHSNVNARHLFAAVECLRAQRHINRDEVCIFRALICIWPCVRGSVLGEASDGGGRCDNATTVIIQHQLERCGASVASTYHIITLECRAADWSTAKPLPYESRAHLPSVTFYHPPPIFSLLSSLFPILSVRTYLFSKAPGLVPRTAQAQQSRLSQ</sequence>
<proteinExistence type="predicted"/>
<protein>
    <submittedName>
        <fullName evidence="1">Uncharacterized protein</fullName>
    </submittedName>
</protein>
<dbReference type="Proteomes" id="UP001234178">
    <property type="component" value="Unassembled WGS sequence"/>
</dbReference>
<organism evidence="1 2">
    <name type="scientific">Daphnia magna</name>
    <dbReference type="NCBI Taxonomy" id="35525"/>
    <lineage>
        <taxon>Eukaryota</taxon>
        <taxon>Metazoa</taxon>
        <taxon>Ecdysozoa</taxon>
        <taxon>Arthropoda</taxon>
        <taxon>Crustacea</taxon>
        <taxon>Branchiopoda</taxon>
        <taxon>Diplostraca</taxon>
        <taxon>Cladocera</taxon>
        <taxon>Anomopoda</taxon>
        <taxon>Daphniidae</taxon>
        <taxon>Daphnia</taxon>
    </lineage>
</organism>